<reference evidence="3 4" key="1">
    <citation type="submission" date="2010-08" db="EMBL/GenBank/DDBJ databases">
        <authorList>
            <consortium name="US DOE Joint Genome Institute (JGI-PGF)"/>
            <person name="Lucas S."/>
            <person name="Copeland A."/>
            <person name="Lapidus A."/>
            <person name="Cheng J.-F."/>
            <person name="Bruce D."/>
            <person name="Goodwin L."/>
            <person name="Pitluck S."/>
            <person name="Land M.L."/>
            <person name="Hauser L."/>
            <person name="Chang Y.-J."/>
            <person name="Anderson I.J."/>
            <person name="Johnson E."/>
            <person name="Mulhopadhyay B."/>
            <person name="Kyrpides N."/>
            <person name="Woyke T.J."/>
        </authorList>
    </citation>
    <scope>NUCLEOTIDE SEQUENCE [LARGE SCALE GENOMIC DNA]</scope>
    <source>
        <strain evidence="3 4">6</strain>
    </source>
</reference>
<keyword evidence="1" id="KW-0175">Coiled coil</keyword>
<feature type="domain" description="Cyclodeaminase/cyclohydrolase" evidence="2">
    <location>
        <begin position="12"/>
        <end position="192"/>
    </location>
</feature>
<sequence length="223" mass="24098">MTKDSSQLMDLSCRDFTELLASKAPVPGGGGASALVASLGAALCNMVGNLTVGKKKYANVEEEIKGLMERITRVQKDLEQLVQEDADSFAPLSAAYKMPTGTEEERAEKDRVMEECLKKASDAPMRIMRRICDIISMIGVFESKGSYIAVSDAGVAAAICSAALRGAALNVFINTKYMKDRDYAAKLNRDAEEMLDIYGPLGDHIYSDVHAKLMEGQEGSING</sequence>
<dbReference type="InterPro" id="IPR036178">
    <property type="entry name" value="Formintransfe-cycloase-like_sf"/>
</dbReference>
<dbReference type="Pfam" id="PF04961">
    <property type="entry name" value="FTCD_C"/>
    <property type="match status" value="1"/>
</dbReference>
<evidence type="ECO:0000259" key="2">
    <source>
        <dbReference type="Pfam" id="PF04961"/>
    </source>
</evidence>
<dbReference type="eggNOG" id="COG3404">
    <property type="taxonomic scope" value="Bacteria"/>
</dbReference>
<dbReference type="GO" id="GO:0016787">
    <property type="term" value="F:hydrolase activity"/>
    <property type="evidence" value="ECO:0007669"/>
    <property type="project" value="UniProtKB-KW"/>
</dbReference>
<dbReference type="AlphaFoldDB" id="I5AR68"/>
<evidence type="ECO:0000313" key="4">
    <source>
        <dbReference type="Proteomes" id="UP000005753"/>
    </source>
</evidence>
<accession>I5AR68</accession>
<keyword evidence="3" id="KW-0378">Hydrolase</keyword>
<dbReference type="SUPFAM" id="SSF101262">
    <property type="entry name" value="Methenyltetrahydrofolate cyclohydrolase-like"/>
    <property type="match status" value="1"/>
</dbReference>
<dbReference type="Gene3D" id="1.20.120.680">
    <property type="entry name" value="Formiminotetrahydrofolate cyclodeaminase monomer, up-and-down helical bundle"/>
    <property type="match status" value="1"/>
</dbReference>
<evidence type="ECO:0000256" key="1">
    <source>
        <dbReference type="SAM" id="Coils"/>
    </source>
</evidence>
<proteinExistence type="predicted"/>
<gene>
    <name evidence="3" type="ORF">EubceDRAFT1_0439</name>
</gene>
<dbReference type="InterPro" id="IPR007044">
    <property type="entry name" value="Cyclodeamin/CycHdrlase"/>
</dbReference>
<name>I5AR68_EUBC6</name>
<evidence type="ECO:0000313" key="3">
    <source>
        <dbReference type="EMBL" id="EIM56291.1"/>
    </source>
</evidence>
<dbReference type="HOGENOM" id="CLU_088419_0_1_9"/>
<feature type="coiled-coil region" evidence="1">
    <location>
        <begin position="57"/>
        <end position="84"/>
    </location>
</feature>
<keyword evidence="4" id="KW-1185">Reference proteome</keyword>
<protein>
    <submittedName>
        <fullName evidence="3">Methenyl tetrahydrofolate cyclohydrolase</fullName>
    </submittedName>
</protein>
<organism evidence="3 4">
    <name type="scientific">Eubacterium cellulosolvens (strain ATCC 43171 / JCM 9499 / 6)</name>
    <name type="common">Cillobacterium cellulosolvens</name>
    <dbReference type="NCBI Taxonomy" id="633697"/>
    <lineage>
        <taxon>Bacteria</taxon>
        <taxon>Bacillati</taxon>
        <taxon>Bacillota</taxon>
        <taxon>Clostridia</taxon>
        <taxon>Eubacteriales</taxon>
        <taxon>Eubacteriaceae</taxon>
        <taxon>Eubacterium</taxon>
    </lineage>
</organism>
<dbReference type="STRING" id="633697.EubceDRAFT1_0439"/>
<dbReference type="EMBL" id="CM001487">
    <property type="protein sequence ID" value="EIM56291.1"/>
    <property type="molecule type" value="Genomic_DNA"/>
</dbReference>
<reference evidence="3 4" key="2">
    <citation type="submission" date="2012-02" db="EMBL/GenBank/DDBJ databases">
        <title>Improved High-Quality Draft sequence of Eubacterium cellulosolvens 6.</title>
        <authorList>
            <consortium name="US DOE Joint Genome Institute"/>
            <person name="Lucas S."/>
            <person name="Han J."/>
            <person name="Lapidus A."/>
            <person name="Cheng J.-F."/>
            <person name="Goodwin L."/>
            <person name="Pitluck S."/>
            <person name="Peters L."/>
            <person name="Mikhailova N."/>
            <person name="Gu W."/>
            <person name="Detter J.C."/>
            <person name="Han C."/>
            <person name="Tapia R."/>
            <person name="Land M."/>
            <person name="Hauser L."/>
            <person name="Kyrpides N."/>
            <person name="Ivanova N."/>
            <person name="Pagani I."/>
            <person name="Johnson E."/>
            <person name="Mukhopadhyay B."/>
            <person name="Anderson I."/>
            <person name="Woyke T."/>
        </authorList>
    </citation>
    <scope>NUCLEOTIDE SEQUENCE [LARGE SCALE GENOMIC DNA]</scope>
    <source>
        <strain evidence="3 4">6</strain>
    </source>
</reference>
<dbReference type="Proteomes" id="UP000005753">
    <property type="component" value="Chromosome"/>
</dbReference>